<dbReference type="Proteomes" id="UP000011087">
    <property type="component" value="Unassembled WGS sequence"/>
</dbReference>
<reference evidence="3 5" key="1">
    <citation type="journal article" date="2012" name="Nature">
        <title>Algal genomes reveal evolutionary mosaicism and the fate of nucleomorphs.</title>
        <authorList>
            <consortium name="DOE Joint Genome Institute"/>
            <person name="Curtis B.A."/>
            <person name="Tanifuji G."/>
            <person name="Burki F."/>
            <person name="Gruber A."/>
            <person name="Irimia M."/>
            <person name="Maruyama S."/>
            <person name="Arias M.C."/>
            <person name="Ball S.G."/>
            <person name="Gile G.H."/>
            <person name="Hirakawa Y."/>
            <person name="Hopkins J.F."/>
            <person name="Kuo A."/>
            <person name="Rensing S.A."/>
            <person name="Schmutz J."/>
            <person name="Symeonidi A."/>
            <person name="Elias M."/>
            <person name="Eveleigh R.J."/>
            <person name="Herman E.K."/>
            <person name="Klute M.J."/>
            <person name="Nakayama T."/>
            <person name="Obornik M."/>
            <person name="Reyes-Prieto A."/>
            <person name="Armbrust E.V."/>
            <person name="Aves S.J."/>
            <person name="Beiko R.G."/>
            <person name="Coutinho P."/>
            <person name="Dacks J.B."/>
            <person name="Durnford D.G."/>
            <person name="Fast N.M."/>
            <person name="Green B.R."/>
            <person name="Grisdale C.J."/>
            <person name="Hempel F."/>
            <person name="Henrissat B."/>
            <person name="Hoppner M.P."/>
            <person name="Ishida K."/>
            <person name="Kim E."/>
            <person name="Koreny L."/>
            <person name="Kroth P.G."/>
            <person name="Liu Y."/>
            <person name="Malik S.B."/>
            <person name="Maier U.G."/>
            <person name="McRose D."/>
            <person name="Mock T."/>
            <person name="Neilson J.A."/>
            <person name="Onodera N.T."/>
            <person name="Poole A.M."/>
            <person name="Pritham E.J."/>
            <person name="Richards T.A."/>
            <person name="Rocap G."/>
            <person name="Roy S.W."/>
            <person name="Sarai C."/>
            <person name="Schaack S."/>
            <person name="Shirato S."/>
            <person name="Slamovits C.H."/>
            <person name="Spencer D.F."/>
            <person name="Suzuki S."/>
            <person name="Worden A.Z."/>
            <person name="Zauner S."/>
            <person name="Barry K."/>
            <person name="Bell C."/>
            <person name="Bharti A.K."/>
            <person name="Crow J.A."/>
            <person name="Grimwood J."/>
            <person name="Kramer R."/>
            <person name="Lindquist E."/>
            <person name="Lucas S."/>
            <person name="Salamov A."/>
            <person name="McFadden G.I."/>
            <person name="Lane C.E."/>
            <person name="Keeling P.J."/>
            <person name="Gray M.W."/>
            <person name="Grigoriev I.V."/>
            <person name="Archibald J.M."/>
        </authorList>
    </citation>
    <scope>NUCLEOTIDE SEQUENCE</scope>
    <source>
        <strain evidence="3 5">CCMP2712</strain>
    </source>
</reference>
<proteinExistence type="predicted"/>
<dbReference type="KEGG" id="gtt:GUITHDRAFT_118793"/>
<dbReference type="InterPro" id="IPR057208">
    <property type="entry name" value="DUF7886"/>
</dbReference>
<dbReference type="EMBL" id="JH993098">
    <property type="protein sequence ID" value="EKX35043.1"/>
    <property type="molecule type" value="Genomic_DNA"/>
</dbReference>
<dbReference type="Pfam" id="PF25377">
    <property type="entry name" value="DUF7886"/>
    <property type="match status" value="1"/>
</dbReference>
<protein>
    <recommendedName>
        <fullName evidence="2">DUF7886 domain-containing protein</fullName>
    </recommendedName>
</protein>
<keyword evidence="5" id="KW-1185">Reference proteome</keyword>
<feature type="region of interest" description="Disordered" evidence="1">
    <location>
        <begin position="99"/>
        <end position="121"/>
    </location>
</feature>
<dbReference type="OMA" id="QGIRVWD"/>
<name>L1IFM8_GUITC</name>
<evidence type="ECO:0000313" key="3">
    <source>
        <dbReference type="EMBL" id="EKX35043.1"/>
    </source>
</evidence>
<dbReference type="RefSeq" id="XP_005822023.1">
    <property type="nucleotide sequence ID" value="XM_005821966.1"/>
</dbReference>
<accession>L1IFM8</accession>
<dbReference type="OrthoDB" id="239865at2759"/>
<organism evidence="3">
    <name type="scientific">Guillardia theta (strain CCMP2712)</name>
    <name type="common">Cryptophyte</name>
    <dbReference type="NCBI Taxonomy" id="905079"/>
    <lineage>
        <taxon>Eukaryota</taxon>
        <taxon>Cryptophyceae</taxon>
        <taxon>Pyrenomonadales</taxon>
        <taxon>Geminigeraceae</taxon>
        <taxon>Guillardia</taxon>
    </lineage>
</organism>
<feature type="domain" description="DUF7886" evidence="2">
    <location>
        <begin position="117"/>
        <end position="253"/>
    </location>
</feature>
<evidence type="ECO:0000313" key="5">
    <source>
        <dbReference type="Proteomes" id="UP000011087"/>
    </source>
</evidence>
<dbReference type="EnsemblProtists" id="EKX35043">
    <property type="protein sequence ID" value="EKX35043"/>
    <property type="gene ID" value="GUITHDRAFT_118793"/>
</dbReference>
<evidence type="ECO:0000259" key="2">
    <source>
        <dbReference type="Pfam" id="PF25377"/>
    </source>
</evidence>
<dbReference type="GeneID" id="17291785"/>
<sequence>MREIRLPEYNRYRSLSDELRDQNRLLVLEAAKNAMDQFSKEMLRIGTLQGFKHFKCYLRGREELLVTVPRVLVQTAEATEAEAAASYGIISVSSNELYSSSPAKRISPDNRGRAPASPADKETARASELECVFLIGAYVRYKSPYVWLRSGDLDGYTTTDRDVPLKLQTTTDWTNAQSTVWEVIAELVSVTTKPKPRNAFSVDFSLLESLPLMNSMLASGALVRMLQEISKKSSAAQDKLILNDLQRLTSMHLICFTTASEHFRECEQEGEGVADKSRRR</sequence>
<evidence type="ECO:0000256" key="1">
    <source>
        <dbReference type="SAM" id="MobiDB-lite"/>
    </source>
</evidence>
<reference evidence="4" key="3">
    <citation type="submission" date="2015-06" db="UniProtKB">
        <authorList>
            <consortium name="EnsemblProtists"/>
        </authorList>
    </citation>
    <scope>IDENTIFICATION</scope>
</reference>
<evidence type="ECO:0000313" key="4">
    <source>
        <dbReference type="EnsemblProtists" id="EKX35043"/>
    </source>
</evidence>
<dbReference type="AlphaFoldDB" id="L1IFM8"/>
<gene>
    <name evidence="3" type="ORF">GUITHDRAFT_118793</name>
</gene>
<reference evidence="5" key="2">
    <citation type="submission" date="2012-11" db="EMBL/GenBank/DDBJ databases">
        <authorList>
            <person name="Kuo A."/>
            <person name="Curtis B.A."/>
            <person name="Tanifuji G."/>
            <person name="Burki F."/>
            <person name="Gruber A."/>
            <person name="Irimia M."/>
            <person name="Maruyama S."/>
            <person name="Arias M.C."/>
            <person name="Ball S.G."/>
            <person name="Gile G.H."/>
            <person name="Hirakawa Y."/>
            <person name="Hopkins J.F."/>
            <person name="Rensing S.A."/>
            <person name="Schmutz J."/>
            <person name="Symeonidi A."/>
            <person name="Elias M."/>
            <person name="Eveleigh R.J."/>
            <person name="Herman E.K."/>
            <person name="Klute M.J."/>
            <person name="Nakayama T."/>
            <person name="Obornik M."/>
            <person name="Reyes-Prieto A."/>
            <person name="Armbrust E.V."/>
            <person name="Aves S.J."/>
            <person name="Beiko R.G."/>
            <person name="Coutinho P."/>
            <person name="Dacks J.B."/>
            <person name="Durnford D.G."/>
            <person name="Fast N.M."/>
            <person name="Green B.R."/>
            <person name="Grisdale C."/>
            <person name="Hempe F."/>
            <person name="Henrissat B."/>
            <person name="Hoppner M.P."/>
            <person name="Ishida K.-I."/>
            <person name="Kim E."/>
            <person name="Koreny L."/>
            <person name="Kroth P.G."/>
            <person name="Liu Y."/>
            <person name="Malik S.-B."/>
            <person name="Maier U.G."/>
            <person name="McRose D."/>
            <person name="Mock T."/>
            <person name="Neilson J.A."/>
            <person name="Onodera N.T."/>
            <person name="Poole A.M."/>
            <person name="Pritham E.J."/>
            <person name="Richards T.A."/>
            <person name="Rocap G."/>
            <person name="Roy S.W."/>
            <person name="Sarai C."/>
            <person name="Schaack S."/>
            <person name="Shirato S."/>
            <person name="Slamovits C.H."/>
            <person name="Spencer D.F."/>
            <person name="Suzuki S."/>
            <person name="Worden A.Z."/>
            <person name="Zauner S."/>
            <person name="Barry K."/>
            <person name="Bell C."/>
            <person name="Bharti A.K."/>
            <person name="Crow J.A."/>
            <person name="Grimwood J."/>
            <person name="Kramer R."/>
            <person name="Lindquist E."/>
            <person name="Lucas S."/>
            <person name="Salamov A."/>
            <person name="McFadden G.I."/>
            <person name="Lane C.E."/>
            <person name="Keeling P.J."/>
            <person name="Gray M.W."/>
            <person name="Grigoriev I.V."/>
            <person name="Archibald J.M."/>
        </authorList>
    </citation>
    <scope>NUCLEOTIDE SEQUENCE</scope>
    <source>
        <strain evidence="5">CCMP2712</strain>
    </source>
</reference>
<dbReference type="eggNOG" id="ENOG502QRVS">
    <property type="taxonomic scope" value="Eukaryota"/>
</dbReference>
<dbReference type="PANTHER" id="PTHR47915:SF1">
    <property type="entry name" value="SI:DKEY-19B23.7"/>
    <property type="match status" value="1"/>
</dbReference>
<dbReference type="PaxDb" id="55529-EKX35043"/>
<dbReference type="HOGENOM" id="CLU_086836_0_0_1"/>
<dbReference type="PANTHER" id="PTHR47915">
    <property type="entry name" value="SI:DKEY-19B23.7"/>
    <property type="match status" value="1"/>
</dbReference>